<comment type="similarity">
    <text evidence="7">Belongs to the MsrQ family.</text>
</comment>
<keyword evidence="7" id="KW-0288">FMN</keyword>
<keyword evidence="7" id="KW-0285">Flavoprotein</keyword>
<comment type="caution">
    <text evidence="7">Lacks conserved residue(s) required for the propagation of feature annotation.</text>
</comment>
<evidence type="ECO:0000256" key="2">
    <source>
        <dbReference type="ARBA" id="ARBA00022448"/>
    </source>
</evidence>
<dbReference type="GO" id="GO:0020037">
    <property type="term" value="F:heme binding"/>
    <property type="evidence" value="ECO:0007669"/>
    <property type="project" value="UniProtKB-UniRule"/>
</dbReference>
<feature type="transmembrane region" description="Helical" evidence="7">
    <location>
        <begin position="71"/>
        <end position="89"/>
    </location>
</feature>
<dbReference type="EMBL" id="CXSU01000011">
    <property type="protein sequence ID" value="CTQ48883.1"/>
    <property type="molecule type" value="Genomic_DNA"/>
</dbReference>
<keyword evidence="3 7" id="KW-0812">Transmembrane</keyword>
<dbReference type="Pfam" id="PF01794">
    <property type="entry name" value="Ferric_reduct"/>
    <property type="match status" value="1"/>
</dbReference>
<keyword evidence="7" id="KW-0349">Heme</keyword>
<evidence type="ECO:0000313" key="10">
    <source>
        <dbReference type="Proteomes" id="UP000049222"/>
    </source>
</evidence>
<keyword evidence="7" id="KW-0249">Electron transport</keyword>
<dbReference type="InterPro" id="IPR013130">
    <property type="entry name" value="Fe3_Rdtase_TM_dom"/>
</dbReference>
<dbReference type="AlphaFoldDB" id="A0A0M6YHA8"/>
<proteinExistence type="inferred from homology"/>
<dbReference type="InterPro" id="IPR022837">
    <property type="entry name" value="MsrQ-like"/>
</dbReference>
<gene>
    <name evidence="9" type="primary">yedZ</name>
    <name evidence="7" type="synonym">msrQ</name>
    <name evidence="9" type="ORF">JDO7802_00891</name>
</gene>
<protein>
    <recommendedName>
        <fullName evidence="7">Protein-methionine-sulfoxide reductase heme-binding subunit MsrQ</fullName>
    </recommendedName>
    <alternativeName>
        <fullName evidence="7">Flavocytochrome MsrQ</fullName>
    </alternativeName>
</protein>
<dbReference type="PANTHER" id="PTHR36964:SF1">
    <property type="entry name" value="PROTEIN-METHIONINE-SULFOXIDE REDUCTASE HEME-BINDING SUBUNIT MSRQ"/>
    <property type="match status" value="1"/>
</dbReference>
<keyword evidence="7" id="KW-0479">Metal-binding</keyword>
<evidence type="ECO:0000313" key="9">
    <source>
        <dbReference type="EMBL" id="CTQ48883.1"/>
    </source>
</evidence>
<evidence type="ECO:0000256" key="5">
    <source>
        <dbReference type="ARBA" id="ARBA00023004"/>
    </source>
</evidence>
<dbReference type="GO" id="GO:0010181">
    <property type="term" value="F:FMN binding"/>
    <property type="evidence" value="ECO:0007669"/>
    <property type="project" value="UniProtKB-UniRule"/>
</dbReference>
<keyword evidence="7" id="KW-1003">Cell membrane</keyword>
<sequence length="188" mass="21404">MARRVPKWPVYLFGILLGAFAIWEGLGAIDPVERLSHDFGTLSLRFLLASLCITPILRFARINLTKFRKPLGLLAFGFLTIHFMVWLFLDLGMRWGLIGAEIVKRPYLAVGFVAFVLLIPLAATSWQGAIRRMGAQAWGRLHRLVYPAVILGGIHYVMQEKVWTTESLIYLAVAVGLVVMRLVWIRRW</sequence>
<reference evidence="9 10" key="1">
    <citation type="submission" date="2015-07" db="EMBL/GenBank/DDBJ databases">
        <authorList>
            <person name="Noorani M."/>
        </authorList>
    </citation>
    <scope>NUCLEOTIDE SEQUENCE [LARGE SCALE GENOMIC DNA]</scope>
    <source>
        <strain evidence="9 10">CECT 7802</strain>
    </source>
</reference>
<feature type="transmembrane region" description="Helical" evidence="7">
    <location>
        <begin position="164"/>
        <end position="184"/>
    </location>
</feature>
<comment type="function">
    <text evidence="7">Part of the MsrPQ system that repairs oxidized periplasmic proteins containing methionine sulfoxide residues (Met-O), using respiratory chain electrons. Thus protects these proteins from oxidative-stress damage caused by reactive species of oxygen and chlorine generated by the host defense mechanisms. MsrPQ is essential for the maintenance of envelope integrity under bleach stress, rescuing a wide series of structurally unrelated periplasmic proteins from methionine oxidation. MsrQ provides electrons for reduction to the reductase catalytic subunit MsrP, using the quinone pool of the respiratory chain.</text>
</comment>
<evidence type="ECO:0000256" key="7">
    <source>
        <dbReference type="HAMAP-Rule" id="MF_01207"/>
    </source>
</evidence>
<dbReference type="GO" id="GO:0030091">
    <property type="term" value="P:protein repair"/>
    <property type="evidence" value="ECO:0007669"/>
    <property type="project" value="UniProtKB-UniRule"/>
</dbReference>
<feature type="transmembrane region" description="Helical" evidence="7">
    <location>
        <begin position="43"/>
        <end position="59"/>
    </location>
</feature>
<dbReference type="HAMAP" id="MF_01207">
    <property type="entry name" value="MsrQ"/>
    <property type="match status" value="1"/>
</dbReference>
<comment type="subunit">
    <text evidence="7">Heterodimer of a catalytic subunit (MsrP) and a heme-binding subunit (MsrQ).</text>
</comment>
<accession>A0A0M6YHA8</accession>
<keyword evidence="4 7" id="KW-1133">Transmembrane helix</keyword>
<comment type="cofactor">
    <cofactor evidence="7">
        <name>heme b</name>
        <dbReference type="ChEBI" id="CHEBI:60344"/>
    </cofactor>
    <text evidence="7">Binds 1 heme b (iron(II)-protoporphyrin IX) group per subunit.</text>
</comment>
<feature type="domain" description="Ferric oxidoreductase" evidence="8">
    <location>
        <begin position="40"/>
        <end position="152"/>
    </location>
</feature>
<comment type="cofactor">
    <cofactor evidence="7">
        <name>FMN</name>
        <dbReference type="ChEBI" id="CHEBI:58210"/>
    </cofactor>
    <text evidence="7">Binds 1 FMN per subunit.</text>
</comment>
<dbReference type="GO" id="GO:0009055">
    <property type="term" value="F:electron transfer activity"/>
    <property type="evidence" value="ECO:0007669"/>
    <property type="project" value="UniProtKB-UniRule"/>
</dbReference>
<keyword evidence="2 7" id="KW-0813">Transport</keyword>
<dbReference type="GO" id="GO:0046872">
    <property type="term" value="F:metal ion binding"/>
    <property type="evidence" value="ECO:0007669"/>
    <property type="project" value="UniProtKB-KW"/>
</dbReference>
<feature type="transmembrane region" description="Helical" evidence="7">
    <location>
        <begin position="141"/>
        <end position="158"/>
    </location>
</feature>
<organism evidence="9 10">
    <name type="scientific">Jannaschia donghaensis</name>
    <dbReference type="NCBI Taxonomy" id="420998"/>
    <lineage>
        <taxon>Bacteria</taxon>
        <taxon>Pseudomonadati</taxon>
        <taxon>Pseudomonadota</taxon>
        <taxon>Alphaproteobacteria</taxon>
        <taxon>Rhodobacterales</taxon>
        <taxon>Roseobacteraceae</taxon>
        <taxon>Jannaschia</taxon>
    </lineage>
</organism>
<evidence type="ECO:0000256" key="6">
    <source>
        <dbReference type="ARBA" id="ARBA00023136"/>
    </source>
</evidence>
<name>A0A0M6YHA8_9RHOB</name>
<evidence type="ECO:0000256" key="4">
    <source>
        <dbReference type="ARBA" id="ARBA00022989"/>
    </source>
</evidence>
<dbReference type="GO" id="GO:0016679">
    <property type="term" value="F:oxidoreductase activity, acting on diphenols and related substances as donors"/>
    <property type="evidence" value="ECO:0007669"/>
    <property type="project" value="TreeGrafter"/>
</dbReference>
<dbReference type="GO" id="GO:0005886">
    <property type="term" value="C:plasma membrane"/>
    <property type="evidence" value="ECO:0007669"/>
    <property type="project" value="UniProtKB-SubCell"/>
</dbReference>
<keyword evidence="10" id="KW-1185">Reference proteome</keyword>
<feature type="transmembrane region" description="Helical" evidence="7">
    <location>
        <begin position="109"/>
        <end position="129"/>
    </location>
</feature>
<dbReference type="Proteomes" id="UP000049222">
    <property type="component" value="Unassembled WGS sequence"/>
</dbReference>
<evidence type="ECO:0000259" key="8">
    <source>
        <dbReference type="Pfam" id="PF01794"/>
    </source>
</evidence>
<evidence type="ECO:0000256" key="3">
    <source>
        <dbReference type="ARBA" id="ARBA00022692"/>
    </source>
</evidence>
<dbReference type="STRING" id="420998.JDO7802_00891"/>
<evidence type="ECO:0000256" key="1">
    <source>
        <dbReference type="ARBA" id="ARBA00004141"/>
    </source>
</evidence>
<comment type="subcellular location">
    <subcellularLocation>
        <location evidence="7">Cell membrane</location>
        <topology evidence="7">Multi-pass membrane protein</topology>
    </subcellularLocation>
    <subcellularLocation>
        <location evidence="1">Membrane</location>
        <topology evidence="1">Multi-pass membrane protein</topology>
    </subcellularLocation>
</comment>
<dbReference type="PANTHER" id="PTHR36964">
    <property type="entry name" value="PROTEIN-METHIONINE-SULFOXIDE REDUCTASE HEME-BINDING SUBUNIT MSRQ"/>
    <property type="match status" value="1"/>
</dbReference>
<keyword evidence="5 7" id="KW-0408">Iron</keyword>
<keyword evidence="6 7" id="KW-0472">Membrane</keyword>